<keyword evidence="2" id="KW-0472">Membrane</keyword>
<proteinExistence type="predicted"/>
<evidence type="ECO:0000259" key="3">
    <source>
        <dbReference type="Pfam" id="PF14326"/>
    </source>
</evidence>
<name>A0A7X1ZBW7_9PROT</name>
<dbReference type="Proteomes" id="UP000434582">
    <property type="component" value="Unassembled WGS sequence"/>
</dbReference>
<gene>
    <name evidence="4" type="ORF">GHC57_04195</name>
</gene>
<evidence type="ECO:0000313" key="5">
    <source>
        <dbReference type="Proteomes" id="UP000434582"/>
    </source>
</evidence>
<feature type="compositionally biased region" description="Basic and acidic residues" evidence="1">
    <location>
        <begin position="63"/>
        <end position="79"/>
    </location>
</feature>
<feature type="region of interest" description="Disordered" evidence="1">
    <location>
        <begin position="63"/>
        <end position="121"/>
    </location>
</feature>
<sequence>MAPGRATDTTPLRAAILWVVALILSVVVHGGVIGLVMGLVSPAPVEAPDEPPSALRVATQTVERGRAAPAEDTHQRSEAEALGGERLTAGAVPRTRADAAQPDAARVASVSPSREPVTPADPSDAVVAALVPAARPVPPASVAAGPAMSAIPSPARVAMPARPASTVLGGEAPAATVPMAPVREDARVVAATTPPVESARPADTGSQPLAAAAPVATDLAGRTASAPTVAAEPLPARPAAAARAASVAVAASEAPDARTPGVIPAAALAGRVPARAPPAAAVTPTPPAQLASVTAAGSSWEIGGAEALDPQALASIQTFLAPYPGAVRAASGASVRDRLTRTLAAAPCSRLEASLDPGTGDLTVRGHVPNDAVRADIQARVAAIVGEAFGVRADVLLLPEPQCAVLARLDALPMAQSADQADTPLTVGAAAHAGIRRFRDGETLTLTVESPDFPAWIHMDYFDSGGQVIHLTPGPLAPYRFEDPARTFTFGDPADVGSGPRLTIAPPFGQEVVLVFGTSRPLEIAPDRPTVEPAAPYLERLGRRLDAMHARHPDFRAEWGYLFVETLPADG</sequence>
<keyword evidence="5" id="KW-1185">Reference proteome</keyword>
<organism evidence="4 5">
    <name type="scientific">Roseospira navarrensis</name>
    <dbReference type="NCBI Taxonomy" id="140058"/>
    <lineage>
        <taxon>Bacteria</taxon>
        <taxon>Pseudomonadati</taxon>
        <taxon>Pseudomonadota</taxon>
        <taxon>Alphaproteobacteria</taxon>
        <taxon>Rhodospirillales</taxon>
        <taxon>Rhodospirillaceae</taxon>
        <taxon>Roseospira</taxon>
    </lineage>
</organism>
<dbReference type="InterPro" id="IPR025493">
    <property type="entry name" value="DUF4384"/>
</dbReference>
<dbReference type="RefSeq" id="WP_153341492.1">
    <property type="nucleotide sequence ID" value="NZ_WIVE01000007.1"/>
</dbReference>
<accession>A0A7X1ZBW7</accession>
<dbReference type="OrthoDB" id="8456171at2"/>
<evidence type="ECO:0000313" key="4">
    <source>
        <dbReference type="EMBL" id="MQX35714.1"/>
    </source>
</evidence>
<feature type="transmembrane region" description="Helical" evidence="2">
    <location>
        <begin position="12"/>
        <end position="40"/>
    </location>
</feature>
<dbReference type="AlphaFoldDB" id="A0A7X1ZBW7"/>
<comment type="caution">
    <text evidence="4">The sequence shown here is derived from an EMBL/GenBank/DDBJ whole genome shotgun (WGS) entry which is preliminary data.</text>
</comment>
<evidence type="ECO:0000256" key="2">
    <source>
        <dbReference type="SAM" id="Phobius"/>
    </source>
</evidence>
<feature type="domain" description="DUF4384" evidence="3">
    <location>
        <begin position="438"/>
        <end position="521"/>
    </location>
</feature>
<reference evidence="4 5" key="1">
    <citation type="submission" date="2019-10" db="EMBL/GenBank/DDBJ databases">
        <title>Draft whole-genome sequence of the purple nonsulfur photosynthetic bacterium Roseospira navarrensis DSM 15114.</title>
        <authorList>
            <person name="Kyndt J.A."/>
            <person name="Meyer T.E."/>
        </authorList>
    </citation>
    <scope>NUCLEOTIDE SEQUENCE [LARGE SCALE GENOMIC DNA]</scope>
    <source>
        <strain evidence="4 5">DSM 15114</strain>
    </source>
</reference>
<dbReference type="Pfam" id="PF14326">
    <property type="entry name" value="DUF4384"/>
    <property type="match status" value="1"/>
</dbReference>
<keyword evidence="2" id="KW-1133">Transmembrane helix</keyword>
<protein>
    <submittedName>
        <fullName evidence="4">DUF4384 domain-containing protein</fullName>
    </submittedName>
</protein>
<dbReference type="EMBL" id="WIVE01000007">
    <property type="protein sequence ID" value="MQX35714.1"/>
    <property type="molecule type" value="Genomic_DNA"/>
</dbReference>
<feature type="compositionally biased region" description="Low complexity" evidence="1">
    <location>
        <begin position="98"/>
        <end position="108"/>
    </location>
</feature>
<evidence type="ECO:0000256" key="1">
    <source>
        <dbReference type="SAM" id="MobiDB-lite"/>
    </source>
</evidence>
<keyword evidence="2" id="KW-0812">Transmembrane</keyword>